<gene>
    <name evidence="1" type="ORF">PSON_ATCC_30995.1.T0310368</name>
</gene>
<evidence type="ECO:0000313" key="2">
    <source>
        <dbReference type="Proteomes" id="UP000692954"/>
    </source>
</evidence>
<protein>
    <submittedName>
        <fullName evidence="1">Uncharacterized protein</fullName>
    </submittedName>
</protein>
<accession>A0A8S1MFX3</accession>
<dbReference type="EMBL" id="CAJJDN010000031">
    <property type="protein sequence ID" value="CAD8074204.1"/>
    <property type="molecule type" value="Genomic_DNA"/>
</dbReference>
<sequence length="175" mass="20960">MPNKAEMKAFQMNKQRGEKKLLTIMTDYKQRHNKITEKQGKTVHYRLDTNQARKIPNNKYLIKCVNNMEISSIESISRYIQKRTIKKEKSGKKCAANMTNEMKYISNKIRKVIEKMGKFLQKSKKKGYYINIKYQFQKQNIQVYKLIYLNPFSNKILPQAIFKEKEELFQNNLTF</sequence>
<name>A0A8S1MFX3_9CILI</name>
<keyword evidence="2" id="KW-1185">Reference proteome</keyword>
<comment type="caution">
    <text evidence="1">The sequence shown here is derived from an EMBL/GenBank/DDBJ whole genome shotgun (WGS) entry which is preliminary data.</text>
</comment>
<dbReference type="AlphaFoldDB" id="A0A8S1MFX3"/>
<organism evidence="1 2">
    <name type="scientific">Paramecium sonneborni</name>
    <dbReference type="NCBI Taxonomy" id="65129"/>
    <lineage>
        <taxon>Eukaryota</taxon>
        <taxon>Sar</taxon>
        <taxon>Alveolata</taxon>
        <taxon>Ciliophora</taxon>
        <taxon>Intramacronucleata</taxon>
        <taxon>Oligohymenophorea</taxon>
        <taxon>Peniculida</taxon>
        <taxon>Parameciidae</taxon>
        <taxon>Paramecium</taxon>
    </lineage>
</organism>
<reference evidence="1" key="1">
    <citation type="submission" date="2021-01" db="EMBL/GenBank/DDBJ databases">
        <authorList>
            <consortium name="Genoscope - CEA"/>
            <person name="William W."/>
        </authorList>
    </citation>
    <scope>NUCLEOTIDE SEQUENCE</scope>
</reference>
<evidence type="ECO:0000313" key="1">
    <source>
        <dbReference type="EMBL" id="CAD8074204.1"/>
    </source>
</evidence>
<proteinExistence type="predicted"/>
<dbReference type="Proteomes" id="UP000692954">
    <property type="component" value="Unassembled WGS sequence"/>
</dbReference>